<comment type="caution">
    <text evidence="2">The sequence shown here is derived from an EMBL/GenBank/DDBJ whole genome shotgun (WGS) entry which is preliminary data.</text>
</comment>
<keyword evidence="3" id="KW-1185">Reference proteome</keyword>
<proteinExistence type="predicted"/>
<evidence type="ECO:0000313" key="2">
    <source>
        <dbReference type="EMBL" id="GAA2848572.1"/>
    </source>
</evidence>
<reference evidence="3" key="1">
    <citation type="journal article" date="2019" name="Int. J. Syst. Evol. Microbiol.">
        <title>The Global Catalogue of Microorganisms (GCM) 10K type strain sequencing project: providing services to taxonomists for standard genome sequencing and annotation.</title>
        <authorList>
            <consortium name="The Broad Institute Genomics Platform"/>
            <consortium name="The Broad Institute Genome Sequencing Center for Infectious Disease"/>
            <person name="Wu L."/>
            <person name="Ma J."/>
        </authorList>
    </citation>
    <scope>NUCLEOTIDE SEQUENCE [LARGE SCALE GENOMIC DNA]</scope>
    <source>
        <strain evidence="3">JCM 6242</strain>
    </source>
</reference>
<gene>
    <name evidence="2" type="ORF">GCM10010517_05840</name>
</gene>
<organism evidence="2 3">
    <name type="scientific">Streptosporangium fragile</name>
    <dbReference type="NCBI Taxonomy" id="46186"/>
    <lineage>
        <taxon>Bacteria</taxon>
        <taxon>Bacillati</taxon>
        <taxon>Actinomycetota</taxon>
        <taxon>Actinomycetes</taxon>
        <taxon>Streptosporangiales</taxon>
        <taxon>Streptosporangiaceae</taxon>
        <taxon>Streptosporangium</taxon>
    </lineage>
</organism>
<keyword evidence="1" id="KW-0812">Transmembrane</keyword>
<name>A0ABP6I6C4_9ACTN</name>
<dbReference type="Proteomes" id="UP001500831">
    <property type="component" value="Unassembled WGS sequence"/>
</dbReference>
<keyword evidence="1" id="KW-0472">Membrane</keyword>
<protein>
    <recommendedName>
        <fullName evidence="4">DUF3592 domain-containing protein</fullName>
    </recommendedName>
</protein>
<accession>A0ABP6I6C4</accession>
<sequence>MISLKIWPKSTYAVLEFTTSTGEKVETDSVYKMRRRKDPGSAVNVRYLPESPKVAWIEGEAEAESNFGLLFSLAVFIGWTAIMAWQAFFE</sequence>
<evidence type="ECO:0000313" key="3">
    <source>
        <dbReference type="Proteomes" id="UP001500831"/>
    </source>
</evidence>
<evidence type="ECO:0008006" key="4">
    <source>
        <dbReference type="Google" id="ProtNLM"/>
    </source>
</evidence>
<evidence type="ECO:0000256" key="1">
    <source>
        <dbReference type="SAM" id="Phobius"/>
    </source>
</evidence>
<dbReference type="EMBL" id="BAAAVI010000003">
    <property type="protein sequence ID" value="GAA2848572.1"/>
    <property type="molecule type" value="Genomic_DNA"/>
</dbReference>
<keyword evidence="1" id="KW-1133">Transmembrane helix</keyword>
<feature type="transmembrane region" description="Helical" evidence="1">
    <location>
        <begin position="67"/>
        <end position="88"/>
    </location>
</feature>